<dbReference type="AlphaFoldDB" id="A0A6N2YCR2"/>
<dbReference type="EMBL" id="CACRTW010000002">
    <property type="protein sequence ID" value="VYT64549.1"/>
    <property type="molecule type" value="Genomic_DNA"/>
</dbReference>
<organism evidence="2">
    <name type="scientific">Collinsella aerofaciens</name>
    <dbReference type="NCBI Taxonomy" id="74426"/>
    <lineage>
        <taxon>Bacteria</taxon>
        <taxon>Bacillati</taxon>
        <taxon>Actinomycetota</taxon>
        <taxon>Coriobacteriia</taxon>
        <taxon>Coriobacteriales</taxon>
        <taxon>Coriobacteriaceae</taxon>
        <taxon>Collinsella</taxon>
    </lineage>
</organism>
<feature type="region of interest" description="Disordered" evidence="1">
    <location>
        <begin position="1"/>
        <end position="22"/>
    </location>
</feature>
<reference evidence="2" key="1">
    <citation type="submission" date="2019-11" db="EMBL/GenBank/DDBJ databases">
        <authorList>
            <person name="Feng L."/>
        </authorList>
    </citation>
    <scope>NUCLEOTIDE SEQUENCE</scope>
    <source>
        <strain evidence="2">CaerofaciensLFYP39</strain>
    </source>
</reference>
<protein>
    <submittedName>
        <fullName evidence="2">Uncharacterized protein</fullName>
    </submittedName>
</protein>
<evidence type="ECO:0000313" key="2">
    <source>
        <dbReference type="EMBL" id="VYT64549.1"/>
    </source>
</evidence>
<name>A0A6N2YCR2_9ACTN</name>
<feature type="compositionally biased region" description="Basic and acidic residues" evidence="1">
    <location>
        <begin position="8"/>
        <end position="19"/>
    </location>
</feature>
<gene>
    <name evidence="2" type="ORF">CALFYP39_00208</name>
</gene>
<proteinExistence type="predicted"/>
<sequence length="171" mass="18951">MSKKKAPALHERRGREDISTRPPRLAGYPIKLAGDARWRRLSLAADSCVNRKYYGGDPGVGQRKTGLYTIPPSGTRRRRPGARFSLGQVLARTKSTLSALRLVRNLRKPCAWPSAARACVDFGQPGFSLADAPTHNAWVGGLMCCIPEGYRVETKLDRRVRPSSRFSSETQ</sequence>
<accession>A0A6N2YCR2</accession>
<evidence type="ECO:0000256" key="1">
    <source>
        <dbReference type="SAM" id="MobiDB-lite"/>
    </source>
</evidence>